<name>X1I0Q7_9ZZZZ</name>
<gene>
    <name evidence="1" type="ORF">S03H2_36926</name>
</gene>
<evidence type="ECO:0000313" key="1">
    <source>
        <dbReference type="EMBL" id="GAH59664.1"/>
    </source>
</evidence>
<reference evidence="1" key="1">
    <citation type="journal article" date="2014" name="Front. Microbiol.">
        <title>High frequency of phylogenetically diverse reductive dehalogenase-homologous genes in deep subseafloor sedimentary metagenomes.</title>
        <authorList>
            <person name="Kawai M."/>
            <person name="Futagami T."/>
            <person name="Toyoda A."/>
            <person name="Takaki Y."/>
            <person name="Nishi S."/>
            <person name="Hori S."/>
            <person name="Arai W."/>
            <person name="Tsubouchi T."/>
            <person name="Morono Y."/>
            <person name="Uchiyama I."/>
            <person name="Ito T."/>
            <person name="Fujiyama A."/>
            <person name="Inagaki F."/>
            <person name="Takami H."/>
        </authorList>
    </citation>
    <scope>NUCLEOTIDE SEQUENCE</scope>
    <source>
        <strain evidence="1">Expedition CK06-06</strain>
    </source>
</reference>
<sequence>MRTEKSSVKFGNRKIDFLVKRSSRRKTISLFVDPLEGVFLRAPFGSSLKTLLKLVHAKAVWILKKQR</sequence>
<evidence type="ECO:0008006" key="2">
    <source>
        <dbReference type="Google" id="ProtNLM"/>
    </source>
</evidence>
<organism evidence="1">
    <name type="scientific">marine sediment metagenome</name>
    <dbReference type="NCBI Taxonomy" id="412755"/>
    <lineage>
        <taxon>unclassified sequences</taxon>
        <taxon>metagenomes</taxon>
        <taxon>ecological metagenomes</taxon>
    </lineage>
</organism>
<proteinExistence type="predicted"/>
<dbReference type="EMBL" id="BARU01022694">
    <property type="protein sequence ID" value="GAH59664.1"/>
    <property type="molecule type" value="Genomic_DNA"/>
</dbReference>
<accession>X1I0Q7</accession>
<feature type="non-terminal residue" evidence="1">
    <location>
        <position position="67"/>
    </location>
</feature>
<dbReference type="AlphaFoldDB" id="X1I0Q7"/>
<comment type="caution">
    <text evidence="1">The sequence shown here is derived from an EMBL/GenBank/DDBJ whole genome shotgun (WGS) entry which is preliminary data.</text>
</comment>
<protein>
    <recommendedName>
        <fullName evidence="2">Metal-dependent hydrolase</fullName>
    </recommendedName>
</protein>